<protein>
    <submittedName>
        <fullName evidence="2">Polysaccharide pyruvyl transferase family protein</fullName>
    </submittedName>
</protein>
<reference evidence="2" key="1">
    <citation type="journal article" date="2020" name="mSystems">
        <title>Genome- and Community-Level Interaction Insights into Carbon Utilization and Element Cycling Functions of Hydrothermarchaeota in Hydrothermal Sediment.</title>
        <authorList>
            <person name="Zhou Z."/>
            <person name="Liu Y."/>
            <person name="Xu W."/>
            <person name="Pan J."/>
            <person name="Luo Z.H."/>
            <person name="Li M."/>
        </authorList>
    </citation>
    <scope>NUCLEOTIDE SEQUENCE [LARGE SCALE GENOMIC DNA]</scope>
    <source>
        <strain evidence="2">SpSt-1217</strain>
    </source>
</reference>
<organism evidence="2">
    <name type="scientific">Mariniphaga anaerophila</name>
    <dbReference type="NCBI Taxonomy" id="1484053"/>
    <lineage>
        <taxon>Bacteria</taxon>
        <taxon>Pseudomonadati</taxon>
        <taxon>Bacteroidota</taxon>
        <taxon>Bacteroidia</taxon>
        <taxon>Marinilabiliales</taxon>
        <taxon>Prolixibacteraceae</taxon>
        <taxon>Mariniphaga</taxon>
    </lineage>
</organism>
<sequence>MGVKMKVSILTQPLGHNYGGLLQAYALQLYLKSIGCDVETLDRRAPEMSGTIVKNYLINLVRLALGRIKYLPTARKYNHIYRNLSDFRDGNIMMSRKITSDEQLREYYRQHAFDVVLVGSDQVWRSKYSPNLYNYYLDFLDDINSNAKRVSYAASFGVSKWEYTDETTRACKLLISKFSAVSVRERSAIDLCQAHFDITPEWVVDPTMLLKADDYEKLLPPENFSGHEGQILSYVLDPTNDKQQISKKVSNILGKKVFSVKPDKNLTQVQRSELDQCQYPKVETWLQGFKDAHFVVTDSFHGCVFAILFNKPFLAVGNPTRGLARFNSLLSLFNLYDRLIYTAEELSRSIIEASLDWGQVNSIREEKAKAGKAFLQRNIF</sequence>
<dbReference type="Proteomes" id="UP000886047">
    <property type="component" value="Unassembled WGS sequence"/>
</dbReference>
<accession>A0A831LX15</accession>
<dbReference type="GO" id="GO:0016740">
    <property type="term" value="F:transferase activity"/>
    <property type="evidence" value="ECO:0007669"/>
    <property type="project" value="UniProtKB-KW"/>
</dbReference>
<dbReference type="InterPro" id="IPR007345">
    <property type="entry name" value="Polysacch_pyruvyl_Trfase"/>
</dbReference>
<name>A0A831LX15_9BACT</name>
<keyword evidence="2" id="KW-0808">Transferase</keyword>
<dbReference type="AlphaFoldDB" id="A0A831LX15"/>
<proteinExistence type="predicted"/>
<feature type="domain" description="Polysaccharide pyruvyl transferase" evidence="1">
    <location>
        <begin position="17"/>
        <end position="318"/>
    </location>
</feature>
<dbReference type="Pfam" id="PF04230">
    <property type="entry name" value="PS_pyruv_trans"/>
    <property type="match status" value="1"/>
</dbReference>
<evidence type="ECO:0000313" key="2">
    <source>
        <dbReference type="EMBL" id="HDR51401.1"/>
    </source>
</evidence>
<dbReference type="EMBL" id="DSDK01000397">
    <property type="protein sequence ID" value="HDR51401.1"/>
    <property type="molecule type" value="Genomic_DNA"/>
</dbReference>
<gene>
    <name evidence="2" type="ORF">ENN90_07240</name>
</gene>
<comment type="caution">
    <text evidence="2">The sequence shown here is derived from an EMBL/GenBank/DDBJ whole genome shotgun (WGS) entry which is preliminary data.</text>
</comment>
<evidence type="ECO:0000259" key="1">
    <source>
        <dbReference type="Pfam" id="PF04230"/>
    </source>
</evidence>